<dbReference type="InterPro" id="IPR003591">
    <property type="entry name" value="Leu-rich_rpt_typical-subtyp"/>
</dbReference>
<dbReference type="PANTHER" id="PTHR15454">
    <property type="entry name" value="NISCHARIN RELATED"/>
    <property type="match status" value="1"/>
</dbReference>
<dbReference type="Gene3D" id="3.80.10.10">
    <property type="entry name" value="Ribonuclease Inhibitor"/>
    <property type="match status" value="2"/>
</dbReference>
<feature type="region of interest" description="Disordered" evidence="5">
    <location>
        <begin position="509"/>
        <end position="540"/>
    </location>
</feature>
<dbReference type="InterPro" id="IPR032675">
    <property type="entry name" value="LRR_dom_sf"/>
</dbReference>
<feature type="compositionally biased region" description="Acidic residues" evidence="5">
    <location>
        <begin position="612"/>
        <end position="621"/>
    </location>
</feature>
<feature type="compositionally biased region" description="Low complexity" evidence="5">
    <location>
        <begin position="486"/>
        <end position="496"/>
    </location>
</feature>
<dbReference type="AlphaFoldDB" id="A0A1J8QGY8"/>
<gene>
    <name evidence="6" type="ORF">AZE42_01181</name>
</gene>
<evidence type="ECO:0000313" key="7">
    <source>
        <dbReference type="Proteomes" id="UP000183567"/>
    </source>
</evidence>
<keyword evidence="7" id="KW-1185">Reference proteome</keyword>
<dbReference type="PANTHER" id="PTHR15454:SF69">
    <property type="entry name" value="SERINE_THREONINE-PROTEIN KINASE 11-INTERACTING PROTEIN"/>
    <property type="match status" value="1"/>
</dbReference>
<proteinExistence type="predicted"/>
<dbReference type="SMART" id="SM00369">
    <property type="entry name" value="LRR_TYP"/>
    <property type="match status" value="3"/>
</dbReference>
<feature type="region of interest" description="Disordered" evidence="5">
    <location>
        <begin position="485"/>
        <end position="504"/>
    </location>
</feature>
<accession>A0A1J8QGY8</accession>
<feature type="compositionally biased region" description="Polar residues" evidence="5">
    <location>
        <begin position="526"/>
        <end position="536"/>
    </location>
</feature>
<reference evidence="6 7" key="1">
    <citation type="submission" date="2016-03" db="EMBL/GenBank/DDBJ databases">
        <title>Comparative genomics of the ectomycorrhizal sister species Rhizopogon vinicolor and Rhizopogon vesiculosus (Basidiomycota: Boletales) reveals a divergence of the mating type B locus.</title>
        <authorList>
            <person name="Mujic A.B."/>
            <person name="Kuo A."/>
            <person name="Tritt A."/>
            <person name="Lipzen A."/>
            <person name="Chen C."/>
            <person name="Johnson J."/>
            <person name="Sharma A."/>
            <person name="Barry K."/>
            <person name="Grigoriev I.V."/>
            <person name="Spatafora J.W."/>
        </authorList>
    </citation>
    <scope>NUCLEOTIDE SEQUENCE [LARGE SCALE GENOMIC DNA]</scope>
    <source>
        <strain evidence="6 7">AM-OR11-056</strain>
    </source>
</reference>
<feature type="compositionally biased region" description="Polar residues" evidence="5">
    <location>
        <begin position="557"/>
        <end position="576"/>
    </location>
</feature>
<evidence type="ECO:0000256" key="3">
    <source>
        <dbReference type="ARBA" id="ARBA00022614"/>
    </source>
</evidence>
<comment type="caution">
    <text evidence="6">The sequence shown here is derived from an EMBL/GenBank/DDBJ whole genome shotgun (WGS) entry which is preliminary data.</text>
</comment>
<evidence type="ECO:0000256" key="4">
    <source>
        <dbReference type="ARBA" id="ARBA00022737"/>
    </source>
</evidence>
<sequence length="664" mass="73701">MEPEPGDDYIRRIAAFIRNNEKGLAEAGFFRRRRLQRRHSTNNFNLAGWFTYDPQSQSPAPPPKPVTFTIDTHRLFYILMRLEALGIDIGTLDVRVDNPSKPMHYTHIDFHPDFDKSDTLSLASFRSSLSAVSGLSLGMAWWGRQEPQSIDAELKYIYSSFTKIPALSIRAPGPKVIAELADEQPNRNALPLDAFKNIQTMECVDIDPRTLLGWDRLADSLRSLTIQRSGLEDVTDIFIGAVLDDQARRDGTTSDLKRRHILRRELSFQSTRLPESVPEDDEDELTTPESSSATLLSPYKWAFLKHLSLADNALTFLPTDPLPYLTSLTHLDLSSNLLVSIPHGIATLHNLVSLNLSDNMIDSVLGIYTHLGQVLRINLSRNRLESICGLERLMALEYVDLRSNHVERSTEIGRLATLPNITEVWIEGNPLTEYEDNYRTACFGLFWKEGKNIKLDGSLPGFYEKRSLAALLPNHPLSEESVETISSPPVVPVGSPKTNASPATGTRDLILISTPPSAPPSPSGSRITSPALTATVSGKARKRKVKRIVDLIEIDGTDSQSHSSNEGSTAVDTTPGFSRRARLPHSSYASVRMPRPMNGSGHGRASTTVEPSDFEPPDEGQSETRIRDAELYRARMQALRSEMGDGWLKVFSQSQTPLPGVTAS</sequence>
<keyword evidence="3" id="KW-0433">Leucine-rich repeat</keyword>
<keyword evidence="4" id="KW-0677">Repeat</keyword>
<evidence type="ECO:0000256" key="5">
    <source>
        <dbReference type="SAM" id="MobiDB-lite"/>
    </source>
</evidence>
<dbReference type="GO" id="GO:0005737">
    <property type="term" value="C:cytoplasm"/>
    <property type="evidence" value="ECO:0007669"/>
    <property type="project" value="UniProtKB-SubCell"/>
</dbReference>
<feature type="region of interest" description="Disordered" evidence="5">
    <location>
        <begin position="556"/>
        <end position="627"/>
    </location>
</feature>
<comment type="subcellular location">
    <subcellularLocation>
        <location evidence="1">Cytoplasm</location>
    </subcellularLocation>
</comment>
<evidence type="ECO:0000313" key="6">
    <source>
        <dbReference type="EMBL" id="OJA08674.1"/>
    </source>
</evidence>
<protein>
    <submittedName>
        <fullName evidence="6">Uncharacterized protein</fullName>
    </submittedName>
</protein>
<name>A0A1J8QGY8_9AGAM</name>
<organism evidence="6 7">
    <name type="scientific">Rhizopogon vesiculosus</name>
    <dbReference type="NCBI Taxonomy" id="180088"/>
    <lineage>
        <taxon>Eukaryota</taxon>
        <taxon>Fungi</taxon>
        <taxon>Dikarya</taxon>
        <taxon>Basidiomycota</taxon>
        <taxon>Agaricomycotina</taxon>
        <taxon>Agaricomycetes</taxon>
        <taxon>Agaricomycetidae</taxon>
        <taxon>Boletales</taxon>
        <taxon>Suillineae</taxon>
        <taxon>Rhizopogonaceae</taxon>
        <taxon>Rhizopogon</taxon>
    </lineage>
</organism>
<dbReference type="Pfam" id="PF13855">
    <property type="entry name" value="LRR_8"/>
    <property type="match status" value="1"/>
</dbReference>
<feature type="region of interest" description="Disordered" evidence="5">
    <location>
        <begin position="271"/>
        <end position="290"/>
    </location>
</feature>
<evidence type="ECO:0000256" key="2">
    <source>
        <dbReference type="ARBA" id="ARBA00022490"/>
    </source>
</evidence>
<dbReference type="STRING" id="180088.A0A1J8QGY8"/>
<evidence type="ECO:0000256" key="1">
    <source>
        <dbReference type="ARBA" id="ARBA00004496"/>
    </source>
</evidence>
<dbReference type="EMBL" id="LVVM01006237">
    <property type="protein sequence ID" value="OJA08674.1"/>
    <property type="molecule type" value="Genomic_DNA"/>
</dbReference>
<dbReference type="OrthoDB" id="676979at2759"/>
<dbReference type="InterPro" id="IPR001611">
    <property type="entry name" value="Leu-rich_rpt"/>
</dbReference>
<dbReference type="Proteomes" id="UP000183567">
    <property type="component" value="Unassembled WGS sequence"/>
</dbReference>
<dbReference type="PROSITE" id="PS51450">
    <property type="entry name" value="LRR"/>
    <property type="match status" value="2"/>
</dbReference>
<keyword evidence="2" id="KW-0963">Cytoplasm</keyword>
<feature type="compositionally biased region" description="Acidic residues" evidence="5">
    <location>
        <begin position="277"/>
        <end position="286"/>
    </location>
</feature>
<dbReference type="SUPFAM" id="SSF52075">
    <property type="entry name" value="Outer arm dynein light chain 1"/>
    <property type="match status" value="1"/>
</dbReference>